<organism evidence="2">
    <name type="scientific">Candidatus Nitrotoga fabula</name>
    <dbReference type="NCBI Taxonomy" id="2182327"/>
    <lineage>
        <taxon>Bacteria</taxon>
        <taxon>Pseudomonadati</taxon>
        <taxon>Pseudomonadota</taxon>
        <taxon>Betaproteobacteria</taxon>
        <taxon>Nitrosomonadales</taxon>
        <taxon>Gallionellaceae</taxon>
        <taxon>Candidatus Nitrotoga</taxon>
    </lineage>
</organism>
<sequence>MIPGGDKYIWLVWALAFLIPWGLLYAVFPEQRRVMVLSSLLTAMFGLTEPIFVPEYWNPPSLFELAQRTGFDIESLIFCFGLGGIGVVLYNALTGKRLMPMSNHEHSNPRHRFHRVALGMPFVVFVALYFLPWNPIYPGITALLAGGLSGVLCRPDLAKKTLIGGALFAGFFPVLSNRVGNNGSRLYRAGVESSGAQRRDGRRFSNRRAIVWLWHRGVLVRGI</sequence>
<evidence type="ECO:0000256" key="1">
    <source>
        <dbReference type="SAM" id="Phobius"/>
    </source>
</evidence>
<accession>A0A2X0QW18</accession>
<proteinExistence type="predicted"/>
<keyword evidence="1" id="KW-0472">Membrane</keyword>
<evidence type="ECO:0000313" key="2">
    <source>
        <dbReference type="EMBL" id="SPS05970.1"/>
    </source>
</evidence>
<dbReference type="EMBL" id="LS423452">
    <property type="protein sequence ID" value="SPS05970.1"/>
    <property type="molecule type" value="Genomic_DNA"/>
</dbReference>
<reference evidence="2" key="1">
    <citation type="submission" date="2018-05" db="EMBL/GenBank/DDBJ databases">
        <authorList>
            <person name="Lanie J.A."/>
            <person name="Ng W.-L."/>
            <person name="Kazmierczak K.M."/>
            <person name="Andrzejewski T.M."/>
            <person name="Davidsen T.M."/>
            <person name="Wayne K.J."/>
            <person name="Tettelin H."/>
            <person name="Glass J.I."/>
            <person name="Rusch D."/>
            <person name="Podicherti R."/>
            <person name="Tsui H.-C.T."/>
            <person name="Winkler M.E."/>
        </authorList>
    </citation>
    <scope>NUCLEOTIDE SEQUENCE</scope>
    <source>
        <strain evidence="2">KNB</strain>
    </source>
</reference>
<feature type="transmembrane region" description="Helical" evidence="1">
    <location>
        <begin position="7"/>
        <end position="27"/>
    </location>
</feature>
<protein>
    <submittedName>
        <fullName evidence="2">Uncharacterized protein</fullName>
    </submittedName>
</protein>
<name>A0A2X0QW18_9PROT</name>
<dbReference type="AlphaFoldDB" id="A0A2X0QW18"/>
<keyword evidence="1" id="KW-0812">Transmembrane</keyword>
<feature type="transmembrane region" description="Helical" evidence="1">
    <location>
        <begin position="34"/>
        <end position="53"/>
    </location>
</feature>
<keyword evidence="1" id="KW-1133">Transmembrane helix</keyword>
<feature type="transmembrane region" description="Helical" evidence="1">
    <location>
        <begin position="73"/>
        <end position="93"/>
    </location>
</feature>
<feature type="transmembrane region" description="Helical" evidence="1">
    <location>
        <begin position="113"/>
        <end position="130"/>
    </location>
</feature>
<gene>
    <name evidence="2" type="ORF">NITFAB_1560</name>
</gene>